<evidence type="ECO:0000259" key="4">
    <source>
        <dbReference type="PROSITE" id="PS50977"/>
    </source>
</evidence>
<dbReference type="PRINTS" id="PR00455">
    <property type="entry name" value="HTHTETR"/>
</dbReference>
<evidence type="ECO:0000256" key="1">
    <source>
        <dbReference type="ARBA" id="ARBA00022491"/>
    </source>
</evidence>
<dbReference type="PANTHER" id="PTHR43479:SF11">
    <property type="entry name" value="ACREF_ENVCD OPERON REPRESSOR-RELATED"/>
    <property type="match status" value="1"/>
</dbReference>
<protein>
    <submittedName>
        <fullName evidence="5">TetR/AcrR family transcriptional regulator</fullName>
    </submittedName>
</protein>
<feature type="DNA-binding region" description="H-T-H motif" evidence="3">
    <location>
        <begin position="35"/>
        <end position="54"/>
    </location>
</feature>
<accession>A0ABS5NPP7</accession>
<dbReference type="SUPFAM" id="SSF48498">
    <property type="entry name" value="Tetracyclin repressor-like, C-terminal domain"/>
    <property type="match status" value="1"/>
</dbReference>
<keyword evidence="6" id="KW-1185">Reference proteome</keyword>
<name>A0ABS5NPP7_9BACI</name>
<dbReference type="Gene3D" id="1.10.357.10">
    <property type="entry name" value="Tetracycline Repressor, domain 2"/>
    <property type="match status" value="1"/>
</dbReference>
<dbReference type="PANTHER" id="PTHR43479">
    <property type="entry name" value="ACREF/ENVCD OPERON REPRESSOR-RELATED"/>
    <property type="match status" value="1"/>
</dbReference>
<feature type="domain" description="HTH tetR-type" evidence="4">
    <location>
        <begin position="12"/>
        <end position="72"/>
    </location>
</feature>
<organism evidence="5 6">
    <name type="scientific">Cytobacillus citreus</name>
    <dbReference type="NCBI Taxonomy" id="2833586"/>
    <lineage>
        <taxon>Bacteria</taxon>
        <taxon>Bacillati</taxon>
        <taxon>Bacillota</taxon>
        <taxon>Bacilli</taxon>
        <taxon>Bacillales</taxon>
        <taxon>Bacillaceae</taxon>
        <taxon>Cytobacillus</taxon>
    </lineage>
</organism>
<evidence type="ECO:0000313" key="5">
    <source>
        <dbReference type="EMBL" id="MBS4189804.1"/>
    </source>
</evidence>
<dbReference type="PROSITE" id="PS50977">
    <property type="entry name" value="HTH_TETR_2"/>
    <property type="match status" value="1"/>
</dbReference>
<evidence type="ECO:0000313" key="6">
    <source>
        <dbReference type="Proteomes" id="UP000681027"/>
    </source>
</evidence>
<sequence>MLESKKKQRRGEVTRDKILKTALRLFSEKGYDKVTVDEIVKKTGTSKGSFYQHFSAKSDIFLVRFTEVDNYYLEVFHSFPEDMDPFEKLFIFTQKLMRFLEEEMGKDLMKVIYSSSLNSKEHTYFLNSNRSLFQIIFTLLEEAKDQGSIGTDQCVEVISTMVTQSLMGIIYHWGIHDSDQSLESLSIPLMKTILVGLKMKNKKQD</sequence>
<dbReference type="InterPro" id="IPR050624">
    <property type="entry name" value="HTH-type_Tx_Regulator"/>
</dbReference>
<comment type="caution">
    <text evidence="5">The sequence shown here is derived from an EMBL/GenBank/DDBJ whole genome shotgun (WGS) entry which is preliminary data.</text>
</comment>
<evidence type="ECO:0000256" key="3">
    <source>
        <dbReference type="PROSITE-ProRule" id="PRU00335"/>
    </source>
</evidence>
<dbReference type="Proteomes" id="UP000681027">
    <property type="component" value="Unassembled WGS sequence"/>
</dbReference>
<proteinExistence type="predicted"/>
<keyword evidence="2 3" id="KW-0238">DNA-binding</keyword>
<dbReference type="InterPro" id="IPR001647">
    <property type="entry name" value="HTH_TetR"/>
</dbReference>
<dbReference type="RefSeq" id="WP_213101202.1">
    <property type="nucleotide sequence ID" value="NZ_JAGYPM010000001.1"/>
</dbReference>
<keyword evidence="1" id="KW-0678">Repressor</keyword>
<dbReference type="Pfam" id="PF00440">
    <property type="entry name" value="TetR_N"/>
    <property type="match status" value="1"/>
</dbReference>
<dbReference type="SUPFAM" id="SSF46689">
    <property type="entry name" value="Homeodomain-like"/>
    <property type="match status" value="1"/>
</dbReference>
<dbReference type="InterPro" id="IPR036271">
    <property type="entry name" value="Tet_transcr_reg_TetR-rel_C_sf"/>
</dbReference>
<evidence type="ECO:0000256" key="2">
    <source>
        <dbReference type="ARBA" id="ARBA00023125"/>
    </source>
</evidence>
<reference evidence="5 6" key="1">
    <citation type="submission" date="2021-05" db="EMBL/GenBank/DDBJ databases">
        <title>Novel Bacillus species.</title>
        <authorList>
            <person name="Liu G."/>
        </authorList>
    </citation>
    <scope>NUCLEOTIDE SEQUENCE [LARGE SCALE GENOMIC DNA]</scope>
    <source>
        <strain evidence="5 6">FJAT-49705</strain>
    </source>
</reference>
<dbReference type="EMBL" id="JAGYPM010000001">
    <property type="protein sequence ID" value="MBS4189804.1"/>
    <property type="molecule type" value="Genomic_DNA"/>
</dbReference>
<dbReference type="InterPro" id="IPR009057">
    <property type="entry name" value="Homeodomain-like_sf"/>
</dbReference>
<gene>
    <name evidence="5" type="ORF">KHA94_06220</name>
</gene>